<comment type="similarity">
    <text evidence="2 9">Belongs to the dicarboxylate/amino acid:cation symporter (DAACS) (TC 2.A.23) family.</text>
</comment>
<feature type="transmembrane region" description="Helical" evidence="9">
    <location>
        <begin position="491"/>
        <end position="510"/>
    </location>
</feature>
<name>A0A914W5K2_9BILA</name>
<dbReference type="InterPro" id="IPR050746">
    <property type="entry name" value="DAACS"/>
</dbReference>
<feature type="transmembrane region" description="Helical" evidence="9">
    <location>
        <begin position="12"/>
        <end position="30"/>
    </location>
</feature>
<evidence type="ECO:0000256" key="8">
    <source>
        <dbReference type="ARBA" id="ARBA00023180"/>
    </source>
</evidence>
<dbReference type="GO" id="GO:0015501">
    <property type="term" value="F:glutamate:sodium symporter activity"/>
    <property type="evidence" value="ECO:0007669"/>
    <property type="project" value="TreeGrafter"/>
</dbReference>
<evidence type="ECO:0000256" key="5">
    <source>
        <dbReference type="ARBA" id="ARBA00022847"/>
    </source>
</evidence>
<dbReference type="WBParaSite" id="PSAMB.scaffold3070size19784.g20212.t1">
    <property type="protein sequence ID" value="PSAMB.scaffold3070size19784.g20212.t1"/>
    <property type="gene ID" value="PSAMB.scaffold3070size19784.g20212"/>
</dbReference>
<feature type="transmembrane region" description="Helical" evidence="9">
    <location>
        <begin position="84"/>
        <end position="108"/>
    </location>
</feature>
<dbReference type="PRINTS" id="PR00173">
    <property type="entry name" value="EDTRNSPORT"/>
</dbReference>
<protein>
    <recommendedName>
        <fullName evidence="9">Amino acid transporter</fullName>
    </recommendedName>
</protein>
<feature type="transmembrane region" description="Helical" evidence="9">
    <location>
        <begin position="187"/>
        <end position="205"/>
    </location>
</feature>
<evidence type="ECO:0000256" key="6">
    <source>
        <dbReference type="ARBA" id="ARBA00022989"/>
    </source>
</evidence>
<evidence type="ECO:0000256" key="2">
    <source>
        <dbReference type="ARBA" id="ARBA00006148"/>
    </source>
</evidence>
<evidence type="ECO:0000313" key="10">
    <source>
        <dbReference type="Proteomes" id="UP000887566"/>
    </source>
</evidence>
<dbReference type="PANTHER" id="PTHR11958:SF99">
    <property type="entry name" value="SODIUM-DEPENDENT EXCITATORY AMINO ACID TRANSPORTER GLT-6-RELATED"/>
    <property type="match status" value="1"/>
</dbReference>
<dbReference type="PANTHER" id="PTHR11958">
    <property type="entry name" value="SODIUM/DICARBOXYLATE SYMPORTER-RELATED"/>
    <property type="match status" value="1"/>
</dbReference>
<keyword evidence="6 9" id="KW-1133">Transmembrane helix</keyword>
<dbReference type="GO" id="GO:0005313">
    <property type="term" value="F:L-glutamate transmembrane transporter activity"/>
    <property type="evidence" value="ECO:0007669"/>
    <property type="project" value="TreeGrafter"/>
</dbReference>
<dbReference type="SUPFAM" id="SSF118215">
    <property type="entry name" value="Proton glutamate symport protein"/>
    <property type="match status" value="1"/>
</dbReference>
<organism evidence="10 11">
    <name type="scientific">Plectus sambesii</name>
    <dbReference type="NCBI Taxonomy" id="2011161"/>
    <lineage>
        <taxon>Eukaryota</taxon>
        <taxon>Metazoa</taxon>
        <taxon>Ecdysozoa</taxon>
        <taxon>Nematoda</taxon>
        <taxon>Chromadorea</taxon>
        <taxon>Plectida</taxon>
        <taxon>Plectina</taxon>
        <taxon>Plectoidea</taxon>
        <taxon>Plectidae</taxon>
        <taxon>Plectus</taxon>
    </lineage>
</organism>
<dbReference type="Gene3D" id="1.10.3860.10">
    <property type="entry name" value="Sodium:dicarboxylate symporter"/>
    <property type="match status" value="1"/>
</dbReference>
<keyword evidence="10" id="KW-1185">Reference proteome</keyword>
<dbReference type="Proteomes" id="UP000887566">
    <property type="component" value="Unplaced"/>
</dbReference>
<evidence type="ECO:0000256" key="1">
    <source>
        <dbReference type="ARBA" id="ARBA00004141"/>
    </source>
</evidence>
<evidence type="ECO:0000313" key="11">
    <source>
        <dbReference type="WBParaSite" id="PSAMB.scaffold3070size19784.g20212.t1"/>
    </source>
</evidence>
<dbReference type="PROSITE" id="PS51257">
    <property type="entry name" value="PROKAR_LIPOPROTEIN"/>
    <property type="match status" value="1"/>
</dbReference>
<keyword evidence="8" id="KW-0325">Glycoprotein</keyword>
<dbReference type="GO" id="GO:0005886">
    <property type="term" value="C:plasma membrane"/>
    <property type="evidence" value="ECO:0007669"/>
    <property type="project" value="TreeGrafter"/>
</dbReference>
<dbReference type="InterPro" id="IPR036458">
    <property type="entry name" value="Na:dicarbo_symporter_sf"/>
</dbReference>
<evidence type="ECO:0000256" key="3">
    <source>
        <dbReference type="ARBA" id="ARBA00022448"/>
    </source>
</evidence>
<dbReference type="InterPro" id="IPR018107">
    <property type="entry name" value="Na-dicarboxylate_symporter_CS"/>
</dbReference>
<feature type="transmembrane region" description="Helical" evidence="9">
    <location>
        <begin position="217"/>
        <end position="249"/>
    </location>
</feature>
<dbReference type="GO" id="GO:0015175">
    <property type="term" value="F:neutral L-amino acid transmembrane transporter activity"/>
    <property type="evidence" value="ECO:0007669"/>
    <property type="project" value="TreeGrafter"/>
</dbReference>
<accession>A0A914W5K2</accession>
<keyword evidence="4 9" id="KW-0812">Transmembrane</keyword>
<dbReference type="PROSITE" id="PS00713">
    <property type="entry name" value="NA_DICARBOXYL_SYMP_1"/>
    <property type="match status" value="1"/>
</dbReference>
<comment type="subcellular location">
    <subcellularLocation>
        <location evidence="1 9">Membrane</location>
        <topology evidence="1 9">Multi-pass membrane protein</topology>
    </subcellularLocation>
</comment>
<feature type="transmembrane region" description="Helical" evidence="9">
    <location>
        <begin position="50"/>
        <end position="72"/>
    </location>
</feature>
<keyword evidence="3 9" id="KW-0813">Transport</keyword>
<dbReference type="AlphaFoldDB" id="A0A914W5K2"/>
<dbReference type="Pfam" id="PF00375">
    <property type="entry name" value="SDF"/>
    <property type="match status" value="1"/>
</dbReference>
<feature type="transmembrane region" description="Helical" evidence="9">
    <location>
        <begin position="261"/>
        <end position="288"/>
    </location>
</feature>
<sequence length="554" mass="61038">MPQKAKSRSENVLLALTVSSVVLGVLLGFGCRSFEPSETTIELINFPGEIFLQILKMMLLPLVIASLISALAQLDARESTKMGLLTLGYYFVTTTLAALTGMILVITIHPGEPQMNSDIHYQRNDTRLSPLDTYLDLIRNMFPENIIRATFQHQRTDYRLIKKQLWRKTDTEYEESVWKPIVEYKDGLNILGIIVFCTAFGIAISQLGRQARPMVDFFVILDAVIMHIVTVVMWCAPLGICCLICANILELDDVSNTAEMLALYIVTVLSGLFIHCFITLPLIFVIITRRNPIEFAKRTMQAFLTALGTSSSGAALPASFLCAEENNNIDRRVSRFVLPLGSNINMDGPALYEAVAVVFIAQLNGVDLSFAEIVTVAVTTTLASLGTGPIPAGLLPILVVLPAIGLPVNNISFIVTVDWLLDRIRTALNVLCDGFAAAVIEKLTKTELQRVSTYNRELAEEIQEEIGRRMYANAVRTVIQVRRIRVKKMQVVGVFALLLILYVHCALSTFCDETTIPYQLKISSDGALQLECARPTCFGDAASPSPAGLKAVVS</sequence>
<reference evidence="11" key="1">
    <citation type="submission" date="2022-11" db="UniProtKB">
        <authorList>
            <consortium name="WormBaseParasite"/>
        </authorList>
    </citation>
    <scope>IDENTIFICATION</scope>
</reference>
<evidence type="ECO:0000256" key="9">
    <source>
        <dbReference type="RuleBase" id="RU361216"/>
    </source>
</evidence>
<dbReference type="InterPro" id="IPR001991">
    <property type="entry name" value="Na-dicarboxylate_symporter"/>
</dbReference>
<evidence type="ECO:0000256" key="7">
    <source>
        <dbReference type="ARBA" id="ARBA00023136"/>
    </source>
</evidence>
<proteinExistence type="inferred from homology"/>
<keyword evidence="7 9" id="KW-0472">Membrane</keyword>
<evidence type="ECO:0000256" key="4">
    <source>
        <dbReference type="ARBA" id="ARBA00022692"/>
    </source>
</evidence>
<keyword evidence="5 9" id="KW-0769">Symport</keyword>